<sequence length="99" mass="11276">MSQSPTRIESHVPQLPATNDSKQEDLSSQTATGSDRQHEAESKHQPVTVRKTAITRPFPANQSQSSHKELKRISRQRIENSRARGEPRSRDEFNNKTEL</sequence>
<feature type="compositionally biased region" description="Basic and acidic residues" evidence="1">
    <location>
        <begin position="66"/>
        <end position="99"/>
    </location>
</feature>
<evidence type="ECO:0000256" key="1">
    <source>
        <dbReference type="SAM" id="MobiDB-lite"/>
    </source>
</evidence>
<dbReference type="AlphaFoldDB" id="A0A392MFC7"/>
<proteinExistence type="predicted"/>
<feature type="compositionally biased region" description="Basic and acidic residues" evidence="1">
    <location>
        <begin position="35"/>
        <end position="44"/>
    </location>
</feature>
<keyword evidence="3" id="KW-1185">Reference proteome</keyword>
<evidence type="ECO:0000313" key="2">
    <source>
        <dbReference type="EMBL" id="MCH85749.1"/>
    </source>
</evidence>
<protein>
    <submittedName>
        <fullName evidence="2">Uncharacterized protein</fullName>
    </submittedName>
</protein>
<accession>A0A392MFC7</accession>
<comment type="caution">
    <text evidence="2">The sequence shown here is derived from an EMBL/GenBank/DDBJ whole genome shotgun (WGS) entry which is preliminary data.</text>
</comment>
<name>A0A392MFC7_9FABA</name>
<feature type="compositionally biased region" description="Polar residues" evidence="1">
    <location>
        <begin position="16"/>
        <end position="34"/>
    </location>
</feature>
<gene>
    <name evidence="2" type="ORF">A2U01_0006599</name>
</gene>
<reference evidence="2 3" key="1">
    <citation type="journal article" date="2018" name="Front. Plant Sci.">
        <title>Red Clover (Trifolium pratense) and Zigzag Clover (T. medium) - A Picture of Genomic Similarities and Differences.</title>
        <authorList>
            <person name="Dluhosova J."/>
            <person name="Istvanek J."/>
            <person name="Nedelnik J."/>
            <person name="Repkova J."/>
        </authorList>
    </citation>
    <scope>NUCLEOTIDE SEQUENCE [LARGE SCALE GENOMIC DNA]</scope>
    <source>
        <strain evidence="3">cv. 10/8</strain>
        <tissue evidence="2">Leaf</tissue>
    </source>
</reference>
<organism evidence="2 3">
    <name type="scientific">Trifolium medium</name>
    <dbReference type="NCBI Taxonomy" id="97028"/>
    <lineage>
        <taxon>Eukaryota</taxon>
        <taxon>Viridiplantae</taxon>
        <taxon>Streptophyta</taxon>
        <taxon>Embryophyta</taxon>
        <taxon>Tracheophyta</taxon>
        <taxon>Spermatophyta</taxon>
        <taxon>Magnoliopsida</taxon>
        <taxon>eudicotyledons</taxon>
        <taxon>Gunneridae</taxon>
        <taxon>Pentapetalae</taxon>
        <taxon>rosids</taxon>
        <taxon>fabids</taxon>
        <taxon>Fabales</taxon>
        <taxon>Fabaceae</taxon>
        <taxon>Papilionoideae</taxon>
        <taxon>50 kb inversion clade</taxon>
        <taxon>NPAAA clade</taxon>
        <taxon>Hologalegina</taxon>
        <taxon>IRL clade</taxon>
        <taxon>Trifolieae</taxon>
        <taxon>Trifolium</taxon>
    </lineage>
</organism>
<dbReference type="Proteomes" id="UP000265520">
    <property type="component" value="Unassembled WGS sequence"/>
</dbReference>
<feature type="region of interest" description="Disordered" evidence="1">
    <location>
        <begin position="1"/>
        <end position="99"/>
    </location>
</feature>
<evidence type="ECO:0000313" key="3">
    <source>
        <dbReference type="Proteomes" id="UP000265520"/>
    </source>
</evidence>
<dbReference type="EMBL" id="LXQA010009077">
    <property type="protein sequence ID" value="MCH85749.1"/>
    <property type="molecule type" value="Genomic_DNA"/>
</dbReference>